<dbReference type="PANTHER" id="PTHR42976:SF1">
    <property type="entry name" value="GH18 DOMAIN-CONTAINING PROTEIN-RELATED"/>
    <property type="match status" value="1"/>
</dbReference>
<gene>
    <name evidence="3" type="ordered locus">NT01EI_2151</name>
</gene>
<dbReference type="Proteomes" id="UP000001485">
    <property type="component" value="Chromosome"/>
</dbReference>
<feature type="compositionally biased region" description="Polar residues" evidence="1">
    <location>
        <begin position="1267"/>
        <end position="1287"/>
    </location>
</feature>
<feature type="domain" description="GH18" evidence="2">
    <location>
        <begin position="786"/>
        <end position="1077"/>
    </location>
</feature>
<evidence type="ECO:0000259" key="2">
    <source>
        <dbReference type="PROSITE" id="PS51910"/>
    </source>
</evidence>
<dbReference type="GO" id="GO:0005975">
    <property type="term" value="P:carbohydrate metabolic process"/>
    <property type="evidence" value="ECO:0007669"/>
    <property type="project" value="InterPro"/>
</dbReference>
<evidence type="ECO:0000256" key="1">
    <source>
        <dbReference type="SAM" id="MobiDB-lite"/>
    </source>
</evidence>
<name>C5BE86_EDWI9</name>
<dbReference type="CAZy" id="GH18">
    <property type="family name" value="Glycoside Hydrolase Family 18"/>
</dbReference>
<dbReference type="HOGENOM" id="CLU_006351_0_0_6"/>
<protein>
    <recommendedName>
        <fullName evidence="2">GH18 domain-containing protein</fullName>
    </recommendedName>
</protein>
<feature type="domain" description="GH18" evidence="2">
    <location>
        <begin position="434"/>
        <end position="723"/>
    </location>
</feature>
<organism evidence="3 4">
    <name type="scientific">Edwardsiella ictaluri (strain 93-146)</name>
    <dbReference type="NCBI Taxonomy" id="634503"/>
    <lineage>
        <taxon>Bacteria</taxon>
        <taxon>Pseudomonadati</taxon>
        <taxon>Pseudomonadota</taxon>
        <taxon>Gammaproteobacteria</taxon>
        <taxon>Enterobacterales</taxon>
        <taxon>Hafniaceae</taxon>
        <taxon>Edwardsiella</taxon>
    </lineage>
</organism>
<dbReference type="InterPro" id="IPR001223">
    <property type="entry name" value="Glyco_hydro18_cat"/>
</dbReference>
<reference evidence="3 4" key="2">
    <citation type="journal article" date="2012" name="J. Bacteriol.">
        <title>Genome Sequence of Edwardsiella ictaluri 93-146, a Strain Associated with a Natural Channel Catfish Outbreak of Enteric Septicemia of Catfish.</title>
        <authorList>
            <person name="Williams M.L."/>
            <person name="Gillaspy A.F."/>
            <person name="Dyer D.W."/>
            <person name="Thune R.L."/>
            <person name="Waldbieser G.C."/>
            <person name="Schuster S.C."/>
            <person name="Gipson J."/>
            <person name="Zaitshik J."/>
            <person name="Landry C."/>
            <person name="Banes M.M."/>
            <person name="Lawrence M.L."/>
        </authorList>
    </citation>
    <scope>NUCLEOTIDE SEQUENCE [LARGE SCALE GENOMIC DNA]</scope>
    <source>
        <strain evidence="3 4">93-146</strain>
    </source>
</reference>
<dbReference type="KEGG" id="eic:NT01EI_2151"/>
<feature type="compositionally biased region" description="Low complexity" evidence="1">
    <location>
        <begin position="282"/>
        <end position="293"/>
    </location>
</feature>
<proteinExistence type="predicted"/>
<accession>C5BE86</accession>
<dbReference type="Gene3D" id="3.20.20.80">
    <property type="entry name" value="Glycosidases"/>
    <property type="match status" value="3"/>
</dbReference>
<dbReference type="SUPFAM" id="SSF51445">
    <property type="entry name" value="(Trans)glycosidases"/>
    <property type="match status" value="2"/>
</dbReference>
<sequence length="1299" mass="133798">MTVQKINYNWGATTHIQFDPATDQLDFGWMQSSEFSISESDGSVVISINGNEQYYILDGISLADMQMSGISALDDSAVAAWSEAISSAGGSSEPAAPVAPVVAPPVSDVATVPAAPVADSVPAPVTVSEAVAAPQPESAVSSDPVPAASGESTVTQIAYNWGSTTHLQFNPATDRLDFGWMQGGEFSISEENGSVVISIDGNEQYYILDGISLADMQMSGISALDDSAVAAWSEAISRAGGSSEPTAPVAPVAPVVTPSVSDVATAPAMPVADSVPAPVTVPEAVPAPQPESAGSSDPAPAVSGESTVIQIAYDWGSTTHLQFNPATDRLDFGWMQGGEFSISEENGSVVISIDGNQQSYILDGVSLAEMDMSDISALDSSAISAWSTAIFNAGGDGEIIPVSSVPAGSPSGSTASTVPSDYTVMPRDGSSYAFTPYVDMTAWPTPDLLAISQQSGASEFTLAFMVSDGVGGLSWGGVVPVATETDFAAGIAAFRQAGGRVTLSFGGANGTEAAIGASSAEELAALYQSAIDKYQVDSLDFDIEGAALNDKKSVDMRNQAIAILEANNPNLEVSYTLPVLPDGLTLDGLNLLQSAVDNHARIDIVNIMAMDYGGAYDSLHNNSPDMGDAAISAANATLLQMRSVGLVDSKVGITPMIGVNDVNVEIFNLEDATELVAYAEGNPDVGRLSMWSIGRDNGSGAGHQWASSSFSGLQQGSYDFARLLGGNGADVMVPVSTPDQGVVSPDSSVTAQETTLVAPVEPAVDVAAPGTLPSDYTVMPRDGGSYAFAPYVDMTAWPTPDLLAISQQSGASEFTLAFMVSDGVGGLSWGGVVPVATETDFAAGIAAFRQAGGRVTLSFGGANGTEAAIEASSAEELAALYQSAIDKYQVDSLDFDIEGAALNDKKSVDMRNQAIAILEANNPNLEVSYTLPVLPDGLTLDGLNLLQSAVDNHARIDIVNIMAMDYGGAYDSLHNNSPDMGDAAISAANATLLQMRSVGLVDSKVGITPMIGVNDVNVEIFNLEDATELVAYAEGNPDVGRLSMWSIGRDNGSGAGHQWASSSFSGLQQGSYDFARLLGGNGADAMVPVSTPDQGGVSPDSSVTVLETTLVAPVESAVDAAAPGTAPSDYTVMQETAILESNNPMLDVSYTLPVLPEGMTLDGGNLLQSAVDNHARIDIVNIMAMDYGGAYDGLHNNSPDMGDTAISAANATLSQMHDIGMDGSGTTPMIGVNDDSNEIFTLADAAELADYADSNADIGNLSMWSTGRDNGSAPGQQWATSSASGLEQSDHDFAKGLAG</sequence>
<dbReference type="PANTHER" id="PTHR42976">
    <property type="entry name" value="BIFUNCTIONAL CHITINASE/LYSOZYME-RELATED"/>
    <property type="match status" value="1"/>
</dbReference>
<dbReference type="InterPro" id="IPR017853">
    <property type="entry name" value="GH"/>
</dbReference>
<dbReference type="InterPro" id="IPR052750">
    <property type="entry name" value="GH18_Chitinase"/>
</dbReference>
<evidence type="ECO:0000313" key="4">
    <source>
        <dbReference type="Proteomes" id="UP000001485"/>
    </source>
</evidence>
<feature type="region of interest" description="Disordered" evidence="1">
    <location>
        <begin position="282"/>
        <end position="302"/>
    </location>
</feature>
<feature type="region of interest" description="Disordered" evidence="1">
    <location>
        <begin position="1267"/>
        <end position="1299"/>
    </location>
</feature>
<feature type="compositionally biased region" description="Basic and acidic residues" evidence="1">
    <location>
        <begin position="1288"/>
        <end position="1299"/>
    </location>
</feature>
<reference evidence="4" key="1">
    <citation type="submission" date="2009-03" db="EMBL/GenBank/DDBJ databases">
        <title>Complete genome sequence of Edwardsiella ictaluri 93-146.</title>
        <authorList>
            <person name="Williams M.L."/>
            <person name="Gillaspy A.F."/>
            <person name="Dyer D.W."/>
            <person name="Thune R.L."/>
            <person name="Waldbieser G.C."/>
            <person name="Schuster S.C."/>
            <person name="Gipson J."/>
            <person name="Zaitshik J."/>
            <person name="Landry C."/>
            <person name="Lawrence M.L."/>
        </authorList>
    </citation>
    <scope>NUCLEOTIDE SEQUENCE [LARGE SCALE GENOMIC DNA]</scope>
    <source>
        <strain evidence="4">93-146</strain>
    </source>
</reference>
<dbReference type="PROSITE" id="PS51910">
    <property type="entry name" value="GH18_2"/>
    <property type="match status" value="2"/>
</dbReference>
<dbReference type="EMBL" id="CP001600">
    <property type="protein sequence ID" value="ACR69327.2"/>
    <property type="molecule type" value="Genomic_DNA"/>
</dbReference>
<evidence type="ECO:0000313" key="3">
    <source>
        <dbReference type="EMBL" id="ACR69327.2"/>
    </source>
</evidence>
<dbReference type="CDD" id="cd06543">
    <property type="entry name" value="GH18_PF-ChiA-like"/>
    <property type="match status" value="2"/>
</dbReference>